<accession>A0A392RV50</accession>
<evidence type="ECO:0000313" key="2">
    <source>
        <dbReference type="EMBL" id="MCI40052.1"/>
    </source>
</evidence>
<feature type="region of interest" description="Disordered" evidence="1">
    <location>
        <begin position="1"/>
        <end position="25"/>
    </location>
</feature>
<evidence type="ECO:0000313" key="3">
    <source>
        <dbReference type="Proteomes" id="UP000265520"/>
    </source>
</evidence>
<dbReference type="Proteomes" id="UP000265520">
    <property type="component" value="Unassembled WGS sequence"/>
</dbReference>
<name>A0A392RV50_9FABA</name>
<organism evidence="2 3">
    <name type="scientific">Trifolium medium</name>
    <dbReference type="NCBI Taxonomy" id="97028"/>
    <lineage>
        <taxon>Eukaryota</taxon>
        <taxon>Viridiplantae</taxon>
        <taxon>Streptophyta</taxon>
        <taxon>Embryophyta</taxon>
        <taxon>Tracheophyta</taxon>
        <taxon>Spermatophyta</taxon>
        <taxon>Magnoliopsida</taxon>
        <taxon>eudicotyledons</taxon>
        <taxon>Gunneridae</taxon>
        <taxon>Pentapetalae</taxon>
        <taxon>rosids</taxon>
        <taxon>fabids</taxon>
        <taxon>Fabales</taxon>
        <taxon>Fabaceae</taxon>
        <taxon>Papilionoideae</taxon>
        <taxon>50 kb inversion clade</taxon>
        <taxon>NPAAA clade</taxon>
        <taxon>Hologalegina</taxon>
        <taxon>IRL clade</taxon>
        <taxon>Trifolieae</taxon>
        <taxon>Trifolium</taxon>
    </lineage>
</organism>
<reference evidence="2 3" key="1">
    <citation type="journal article" date="2018" name="Front. Plant Sci.">
        <title>Red Clover (Trifolium pratense) and Zigzag Clover (T. medium) - A Picture of Genomic Similarities and Differences.</title>
        <authorList>
            <person name="Dluhosova J."/>
            <person name="Istvanek J."/>
            <person name="Nedelnik J."/>
            <person name="Repkova J."/>
        </authorList>
    </citation>
    <scope>NUCLEOTIDE SEQUENCE [LARGE SCALE GENOMIC DNA]</scope>
    <source>
        <strain evidence="3">cv. 10/8</strain>
        <tissue evidence="2">Leaf</tissue>
    </source>
</reference>
<evidence type="ECO:0000256" key="1">
    <source>
        <dbReference type="SAM" id="MobiDB-lite"/>
    </source>
</evidence>
<proteinExistence type="predicted"/>
<sequence>MDCGRGQGQIRGLSPKSRPASPGDTYSRWSRVMILARREESSPGEIFAVSRHLSPETLELSDLVSLEVARRRLSDRV</sequence>
<dbReference type="AlphaFoldDB" id="A0A392RV50"/>
<protein>
    <submittedName>
        <fullName evidence="2">Uncharacterized protein</fullName>
    </submittedName>
</protein>
<keyword evidence="3" id="KW-1185">Reference proteome</keyword>
<dbReference type="EMBL" id="LXQA010275178">
    <property type="protein sequence ID" value="MCI40052.1"/>
    <property type="molecule type" value="Genomic_DNA"/>
</dbReference>
<comment type="caution">
    <text evidence="2">The sequence shown here is derived from an EMBL/GenBank/DDBJ whole genome shotgun (WGS) entry which is preliminary data.</text>
</comment>